<dbReference type="PROSITE" id="PS01081">
    <property type="entry name" value="HTH_TETR_1"/>
    <property type="match status" value="1"/>
</dbReference>
<comment type="caution">
    <text evidence="6">The sequence shown here is derived from an EMBL/GenBank/DDBJ whole genome shotgun (WGS) entry which is preliminary data.</text>
</comment>
<dbReference type="InterPro" id="IPR050109">
    <property type="entry name" value="HTH-type_TetR-like_transc_reg"/>
</dbReference>
<keyword evidence="7" id="KW-1185">Reference proteome</keyword>
<evidence type="ECO:0000259" key="5">
    <source>
        <dbReference type="PROSITE" id="PS50977"/>
    </source>
</evidence>
<dbReference type="EMBL" id="JFBT01000001">
    <property type="protein sequence ID" value="EXG81851.1"/>
    <property type="molecule type" value="Genomic_DNA"/>
</dbReference>
<evidence type="ECO:0000256" key="2">
    <source>
        <dbReference type="ARBA" id="ARBA00023125"/>
    </source>
</evidence>
<reference evidence="6 7" key="1">
    <citation type="submission" date="2013-07" db="EMBL/GenBank/DDBJ databases">
        <authorList>
            <consortium name="DOE Joint Genome Institute"/>
            <person name="Eisen J."/>
            <person name="Huntemann M."/>
            <person name="Han J."/>
            <person name="Chen A."/>
            <person name="Kyrpides N."/>
            <person name="Mavromatis K."/>
            <person name="Markowitz V."/>
            <person name="Palaniappan K."/>
            <person name="Ivanova N."/>
            <person name="Schaumberg A."/>
            <person name="Pati A."/>
            <person name="Liolios K."/>
            <person name="Nordberg H.P."/>
            <person name="Cantor M.N."/>
            <person name="Hua S.X."/>
            <person name="Woyke T."/>
        </authorList>
    </citation>
    <scope>NUCLEOTIDE SEQUENCE [LARGE SCALE GENOMIC DNA]</scope>
    <source>
        <strain evidence="6 7">DSM 44712</strain>
    </source>
</reference>
<dbReference type="OrthoDB" id="956698at2"/>
<evidence type="ECO:0000256" key="1">
    <source>
        <dbReference type="ARBA" id="ARBA00023015"/>
    </source>
</evidence>
<dbReference type="Gene3D" id="1.10.357.10">
    <property type="entry name" value="Tetracycline Repressor, domain 2"/>
    <property type="match status" value="1"/>
</dbReference>
<keyword evidence="2 4" id="KW-0238">DNA-binding</keyword>
<dbReference type="InterPro" id="IPR041347">
    <property type="entry name" value="MftR_C"/>
</dbReference>
<dbReference type="HOGENOM" id="CLU_069356_2_1_11"/>
<dbReference type="InterPro" id="IPR009057">
    <property type="entry name" value="Homeodomain-like_sf"/>
</dbReference>
<protein>
    <submittedName>
        <fullName evidence="6">Transcriptional regulator</fullName>
    </submittedName>
</protein>
<dbReference type="PANTHER" id="PTHR30055">
    <property type="entry name" value="HTH-TYPE TRANSCRIPTIONAL REGULATOR RUTR"/>
    <property type="match status" value="1"/>
</dbReference>
<dbReference type="Pfam" id="PF00440">
    <property type="entry name" value="TetR_N"/>
    <property type="match status" value="1"/>
</dbReference>
<dbReference type="InterPro" id="IPR001647">
    <property type="entry name" value="HTH_TetR"/>
</dbReference>
<dbReference type="PANTHER" id="PTHR30055:SF234">
    <property type="entry name" value="HTH-TYPE TRANSCRIPTIONAL REGULATOR BETI"/>
    <property type="match status" value="1"/>
</dbReference>
<dbReference type="PRINTS" id="PR00455">
    <property type="entry name" value="HTHTETR"/>
</dbReference>
<evidence type="ECO:0000313" key="6">
    <source>
        <dbReference type="EMBL" id="EXG81851.1"/>
    </source>
</evidence>
<organism evidence="6 7">
    <name type="scientific">Cryptosporangium arvum DSM 44712</name>
    <dbReference type="NCBI Taxonomy" id="927661"/>
    <lineage>
        <taxon>Bacteria</taxon>
        <taxon>Bacillati</taxon>
        <taxon>Actinomycetota</taxon>
        <taxon>Actinomycetes</taxon>
        <taxon>Cryptosporangiales</taxon>
        <taxon>Cryptosporangiaceae</taxon>
        <taxon>Cryptosporangium</taxon>
    </lineage>
</organism>
<keyword evidence="3" id="KW-0804">Transcription</keyword>
<dbReference type="GO" id="GO:0000976">
    <property type="term" value="F:transcription cis-regulatory region binding"/>
    <property type="evidence" value="ECO:0007669"/>
    <property type="project" value="TreeGrafter"/>
</dbReference>
<dbReference type="InterPro" id="IPR023772">
    <property type="entry name" value="DNA-bd_HTH_TetR-type_CS"/>
</dbReference>
<accession>A0A011AIL3</accession>
<evidence type="ECO:0000256" key="4">
    <source>
        <dbReference type="PROSITE-ProRule" id="PRU00335"/>
    </source>
</evidence>
<dbReference type="SUPFAM" id="SSF46689">
    <property type="entry name" value="Homeodomain-like"/>
    <property type="match status" value="1"/>
</dbReference>
<feature type="DNA-binding region" description="H-T-H motif" evidence="4">
    <location>
        <begin position="36"/>
        <end position="55"/>
    </location>
</feature>
<dbReference type="AlphaFoldDB" id="A0A011AIL3"/>
<dbReference type="Pfam" id="PF17754">
    <property type="entry name" value="TetR_C_14"/>
    <property type="match status" value="1"/>
</dbReference>
<feature type="domain" description="HTH tetR-type" evidence="5">
    <location>
        <begin position="13"/>
        <end position="73"/>
    </location>
</feature>
<evidence type="ECO:0000256" key="3">
    <source>
        <dbReference type="ARBA" id="ARBA00023163"/>
    </source>
</evidence>
<dbReference type="PROSITE" id="PS50977">
    <property type="entry name" value="HTH_TETR_2"/>
    <property type="match status" value="1"/>
</dbReference>
<name>A0A011AIL3_9ACTN</name>
<dbReference type="GO" id="GO:0003700">
    <property type="term" value="F:DNA-binding transcription factor activity"/>
    <property type="evidence" value="ECO:0007669"/>
    <property type="project" value="TreeGrafter"/>
</dbReference>
<dbReference type="Proteomes" id="UP000021053">
    <property type="component" value="Unassembled WGS sequence"/>
</dbReference>
<sequence length="194" mass="20966">MTSVETLTERRRQATLLELSDVAAELFVRRGFAATTVQDIADAAGVSARTFHRYFPSKADALGPTMRAGLLYYVAQVAALPVGSPLVEGLCDALERVLAEPRTPLDNDVTRLTVTTPELTPVWLRAHEECAIALGPALAPHLEPGADEVVVRYAGASVVTANRLAVESWVAHGGEPRPYLERCLRLLTRGVLPE</sequence>
<evidence type="ECO:0000313" key="7">
    <source>
        <dbReference type="Proteomes" id="UP000021053"/>
    </source>
</evidence>
<proteinExistence type="predicted"/>
<gene>
    <name evidence="6" type="ORF">CryarDRAFT_2972</name>
</gene>
<keyword evidence="1" id="KW-0805">Transcription regulation</keyword>